<evidence type="ECO:0000313" key="1">
    <source>
        <dbReference type="EMBL" id="GKT37017.1"/>
    </source>
</evidence>
<protein>
    <submittedName>
        <fullName evidence="1">Eukaryotic translation initiation factor 3 subunit H like protein</fullName>
    </submittedName>
</protein>
<evidence type="ECO:0000313" key="2">
    <source>
        <dbReference type="Proteomes" id="UP001057375"/>
    </source>
</evidence>
<keyword evidence="1" id="KW-0648">Protein biosynthesis</keyword>
<reference evidence="1" key="1">
    <citation type="submission" date="2022-03" db="EMBL/GenBank/DDBJ databases">
        <title>Draft genome sequence of Aduncisulcus paluster, a free-living microaerophilic Fornicata.</title>
        <authorList>
            <person name="Yuyama I."/>
            <person name="Kume K."/>
            <person name="Tamura T."/>
            <person name="Inagaki Y."/>
            <person name="Hashimoto T."/>
        </authorList>
    </citation>
    <scope>NUCLEOTIDE SEQUENCE</scope>
    <source>
        <strain evidence="1">NY0171</strain>
    </source>
</reference>
<dbReference type="Gene3D" id="3.40.140.10">
    <property type="entry name" value="Cytidine Deaminase, domain 2"/>
    <property type="match status" value="1"/>
</dbReference>
<comment type="caution">
    <text evidence="1">The sequence shown here is derived from an EMBL/GenBank/DDBJ whole genome shotgun (WGS) entry which is preliminary data.</text>
</comment>
<proteinExistence type="predicted"/>
<dbReference type="Proteomes" id="UP001057375">
    <property type="component" value="Unassembled WGS sequence"/>
</dbReference>
<dbReference type="EMBL" id="BQXS01011364">
    <property type="protein sequence ID" value="GKT37017.1"/>
    <property type="molecule type" value="Genomic_DNA"/>
</dbReference>
<keyword evidence="2" id="KW-1185">Reference proteome</keyword>
<name>A0ABQ5KX37_9EUKA</name>
<sequence>MSLPISFELSALYKLLNGIHSSLPEPTLGSLVGCKTKHGIYIAECLFPSDERSEDDKERYRLKMLECYRELGIEYDIVGLFTTSHGSSHLDEEIIKLQADYQKRNKESVLVLYDPASISGGSMKLTAVQLKPRFLEVFSSTGEIFPSDHDQVRRYSLDTKIFDFVPISFEKNMFIENAVSSLKVIAPEVTEAPIHAPISDVPAINSSIHSLISSFESISQAEKKKTSRSSHSKGEKSNTFRELCVSDSLCSATKDVVVSLKAKCDTYEKTFK</sequence>
<organism evidence="1 2">
    <name type="scientific">Aduncisulcus paluster</name>
    <dbReference type="NCBI Taxonomy" id="2918883"/>
    <lineage>
        <taxon>Eukaryota</taxon>
        <taxon>Metamonada</taxon>
        <taxon>Carpediemonas-like organisms</taxon>
        <taxon>Aduncisulcus</taxon>
    </lineage>
</organism>
<dbReference type="GO" id="GO:0003743">
    <property type="term" value="F:translation initiation factor activity"/>
    <property type="evidence" value="ECO:0007669"/>
    <property type="project" value="UniProtKB-KW"/>
</dbReference>
<gene>
    <name evidence="1" type="ORF">ADUPG1_009881</name>
</gene>
<accession>A0ABQ5KX37</accession>
<keyword evidence="1" id="KW-0396">Initiation factor</keyword>